<name>A0A645DLT6_9ZZZZ</name>
<reference evidence="1" key="1">
    <citation type="submission" date="2019-08" db="EMBL/GenBank/DDBJ databases">
        <authorList>
            <person name="Kucharzyk K."/>
            <person name="Murdoch R.W."/>
            <person name="Higgins S."/>
            <person name="Loffler F."/>
        </authorList>
    </citation>
    <scope>NUCLEOTIDE SEQUENCE</scope>
</reference>
<comment type="caution">
    <text evidence="1">The sequence shown here is derived from an EMBL/GenBank/DDBJ whole genome shotgun (WGS) entry which is preliminary data.</text>
</comment>
<organism evidence="1">
    <name type="scientific">bioreactor metagenome</name>
    <dbReference type="NCBI Taxonomy" id="1076179"/>
    <lineage>
        <taxon>unclassified sequences</taxon>
        <taxon>metagenomes</taxon>
        <taxon>ecological metagenomes</taxon>
    </lineage>
</organism>
<dbReference type="AlphaFoldDB" id="A0A645DLT6"/>
<gene>
    <name evidence="1" type="ORF">SDC9_137535</name>
</gene>
<proteinExistence type="predicted"/>
<protein>
    <submittedName>
        <fullName evidence="1">Uncharacterized protein</fullName>
    </submittedName>
</protein>
<accession>A0A645DLT6</accession>
<sequence>MVANVLELEQQFIRRFLLWRICLDDGFANHELHQLRAILHLCNRLGRNVLAISHDGDVIPQCKNLIQSMGYIDNGNAFIAQSFYKRKQSVNFRFREGSGRLVHDDDVRFRGNRLGNFNDLLLGNAESGNPLLGVDAGFQIL</sequence>
<evidence type="ECO:0000313" key="1">
    <source>
        <dbReference type="EMBL" id="MPM90414.1"/>
    </source>
</evidence>
<dbReference type="EMBL" id="VSSQ01037662">
    <property type="protein sequence ID" value="MPM90414.1"/>
    <property type="molecule type" value="Genomic_DNA"/>
</dbReference>